<name>A0A7D3XNG2_9BACL</name>
<proteinExistence type="predicted"/>
<sequence>MKVTSILLNIKEEDFDLYEEELIHRGWSKIGDRPVFRKMIDETEVEIKEHIPTFSADVYLTVTARNEKGIKNQTVYRILDELRDADKTED</sequence>
<dbReference type="AlphaFoldDB" id="A0A7D3XNG2"/>
<evidence type="ECO:0000313" key="1">
    <source>
        <dbReference type="EMBL" id="QKG84909.1"/>
    </source>
</evidence>
<dbReference type="EMBL" id="CP048104">
    <property type="protein sequence ID" value="QKG84909.1"/>
    <property type="molecule type" value="Genomic_DNA"/>
</dbReference>
<evidence type="ECO:0000313" key="2">
    <source>
        <dbReference type="Proteomes" id="UP000503088"/>
    </source>
</evidence>
<protein>
    <submittedName>
        <fullName evidence="1">Uncharacterized protein</fullName>
    </submittedName>
</protein>
<dbReference type="Proteomes" id="UP000503088">
    <property type="component" value="Chromosome"/>
</dbReference>
<keyword evidence="2" id="KW-1185">Reference proteome</keyword>
<dbReference type="KEGG" id="kpul:GXN76_10800"/>
<accession>A0A7D3XNG2</accession>
<organism evidence="1 2">
    <name type="scientific">Kroppenstedtia pulmonis</name>
    <dbReference type="NCBI Taxonomy" id="1380685"/>
    <lineage>
        <taxon>Bacteria</taxon>
        <taxon>Bacillati</taxon>
        <taxon>Bacillota</taxon>
        <taxon>Bacilli</taxon>
        <taxon>Bacillales</taxon>
        <taxon>Thermoactinomycetaceae</taxon>
        <taxon>Kroppenstedtia</taxon>
    </lineage>
</organism>
<reference evidence="1 2" key="1">
    <citation type="submission" date="2020-01" db="EMBL/GenBank/DDBJ databases">
        <authorList>
            <person name="Gulvik C.A."/>
            <person name="Batra D.G."/>
        </authorList>
    </citation>
    <scope>NUCLEOTIDE SEQUENCE [LARGE SCALE GENOMIC DNA]</scope>
    <source>
        <strain evidence="1 2">W9323</strain>
    </source>
</reference>
<gene>
    <name evidence="1" type="ORF">GXN76_10800</name>
</gene>
<dbReference type="RefSeq" id="WP_173223062.1">
    <property type="nucleotide sequence ID" value="NZ_CP048104.1"/>
</dbReference>